<dbReference type="PANTHER" id="PTHR34039">
    <property type="entry name" value="UPF0102 PROTEIN YRAN"/>
    <property type="match status" value="1"/>
</dbReference>
<name>A0A1I6SQ46_9FLAO</name>
<dbReference type="EMBL" id="FPAG01000004">
    <property type="protein sequence ID" value="SFS79115.1"/>
    <property type="molecule type" value="Genomic_DNA"/>
</dbReference>
<evidence type="ECO:0000256" key="1">
    <source>
        <dbReference type="ARBA" id="ARBA00006738"/>
    </source>
</evidence>
<dbReference type="RefSeq" id="WP_074978231.1">
    <property type="nucleotide sequence ID" value="NZ_FPAG01000004.1"/>
</dbReference>
<sequence>MATHNDLGKKGEQLAAEYLTKKGYEVLERNYRFQKAEIDLIAIKENTLCVIEVKARSTNVFQNPEDAITQKKIKLLVKAIDNYVYENDLDVEVRFDIITILKTSESLTIQHFEDAFYHF</sequence>
<gene>
    <name evidence="3" type="ORF">SAMN04487906_1738</name>
</gene>
<dbReference type="GO" id="GO:0003676">
    <property type="term" value="F:nucleic acid binding"/>
    <property type="evidence" value="ECO:0007669"/>
    <property type="project" value="InterPro"/>
</dbReference>
<accession>A0A1I6SQ46</accession>
<dbReference type="CDD" id="cd20736">
    <property type="entry name" value="PoNe_Nuclease"/>
    <property type="match status" value="1"/>
</dbReference>
<dbReference type="PANTHER" id="PTHR34039:SF1">
    <property type="entry name" value="UPF0102 PROTEIN YRAN"/>
    <property type="match status" value="1"/>
</dbReference>
<dbReference type="InterPro" id="IPR011856">
    <property type="entry name" value="tRNA_endonuc-like_dom_sf"/>
</dbReference>
<dbReference type="OrthoDB" id="9802516at2"/>
<keyword evidence="3" id="KW-0255">Endonuclease</keyword>
<organism evidence="3 4">
    <name type="scientific">Zhouia amylolytica</name>
    <dbReference type="NCBI Taxonomy" id="376730"/>
    <lineage>
        <taxon>Bacteria</taxon>
        <taxon>Pseudomonadati</taxon>
        <taxon>Bacteroidota</taxon>
        <taxon>Flavobacteriia</taxon>
        <taxon>Flavobacteriales</taxon>
        <taxon>Flavobacteriaceae</taxon>
        <taxon>Zhouia</taxon>
    </lineage>
</organism>
<comment type="similarity">
    <text evidence="1 2">Belongs to the UPF0102 family.</text>
</comment>
<dbReference type="InterPro" id="IPR003509">
    <property type="entry name" value="UPF0102_YraN-like"/>
</dbReference>
<protein>
    <recommendedName>
        <fullName evidence="2">UPF0102 protein SAMN04487906_1738</fullName>
    </recommendedName>
</protein>
<dbReference type="Gene3D" id="3.40.1350.10">
    <property type="match status" value="1"/>
</dbReference>
<keyword evidence="3" id="KW-0540">Nuclease</keyword>
<dbReference type="NCBIfam" id="NF009150">
    <property type="entry name" value="PRK12497.1-3"/>
    <property type="match status" value="1"/>
</dbReference>
<dbReference type="GO" id="GO:0004519">
    <property type="term" value="F:endonuclease activity"/>
    <property type="evidence" value="ECO:0007669"/>
    <property type="project" value="UniProtKB-KW"/>
</dbReference>
<evidence type="ECO:0000256" key="2">
    <source>
        <dbReference type="HAMAP-Rule" id="MF_00048"/>
    </source>
</evidence>
<dbReference type="HAMAP" id="MF_00048">
    <property type="entry name" value="UPF0102"/>
    <property type="match status" value="1"/>
</dbReference>
<dbReference type="Proteomes" id="UP000183209">
    <property type="component" value="Unassembled WGS sequence"/>
</dbReference>
<dbReference type="InterPro" id="IPR011335">
    <property type="entry name" value="Restrct_endonuc-II-like"/>
</dbReference>
<keyword evidence="3" id="KW-0378">Hydrolase</keyword>
<dbReference type="SUPFAM" id="SSF52980">
    <property type="entry name" value="Restriction endonuclease-like"/>
    <property type="match status" value="1"/>
</dbReference>
<evidence type="ECO:0000313" key="3">
    <source>
        <dbReference type="EMBL" id="SFS79115.1"/>
    </source>
</evidence>
<evidence type="ECO:0000313" key="4">
    <source>
        <dbReference type="Proteomes" id="UP000183209"/>
    </source>
</evidence>
<proteinExistence type="inferred from homology"/>
<dbReference type="Pfam" id="PF02021">
    <property type="entry name" value="UPF0102"/>
    <property type="match status" value="1"/>
</dbReference>
<dbReference type="AlphaFoldDB" id="A0A1I6SQ46"/>
<reference evidence="3 4" key="1">
    <citation type="submission" date="2016-10" db="EMBL/GenBank/DDBJ databases">
        <authorList>
            <person name="de Groot N.N."/>
        </authorList>
    </citation>
    <scope>NUCLEOTIDE SEQUENCE [LARGE SCALE GENOMIC DNA]</scope>
    <source>
        <strain evidence="3 4">CGMCC 1.6114</strain>
    </source>
</reference>